<evidence type="ECO:0000313" key="3">
    <source>
        <dbReference type="Proteomes" id="UP000823860"/>
    </source>
</evidence>
<gene>
    <name evidence="2" type="ORF">H9785_06905</name>
</gene>
<reference evidence="2" key="2">
    <citation type="submission" date="2021-04" db="EMBL/GenBank/DDBJ databases">
        <authorList>
            <person name="Gilroy R."/>
        </authorList>
    </citation>
    <scope>NUCLEOTIDE SEQUENCE</scope>
    <source>
        <strain evidence="2">ChiHecec1B25-7008</strain>
    </source>
</reference>
<organism evidence="2 3">
    <name type="scientific">Candidatus Bacteroides intestinavium</name>
    <dbReference type="NCBI Taxonomy" id="2838469"/>
    <lineage>
        <taxon>Bacteria</taxon>
        <taxon>Pseudomonadati</taxon>
        <taxon>Bacteroidota</taxon>
        <taxon>Bacteroidia</taxon>
        <taxon>Bacteroidales</taxon>
        <taxon>Bacteroidaceae</taxon>
        <taxon>Bacteroides</taxon>
    </lineage>
</organism>
<keyword evidence="1" id="KW-0732">Signal</keyword>
<name>A0A9D2HQW8_9BACE</name>
<dbReference type="AlphaFoldDB" id="A0A9D2HQW8"/>
<protein>
    <submittedName>
        <fullName evidence="2">Uncharacterized protein</fullName>
    </submittedName>
</protein>
<feature type="chain" id="PRO_5038897930" evidence="1">
    <location>
        <begin position="31"/>
        <end position="153"/>
    </location>
</feature>
<comment type="caution">
    <text evidence="2">The sequence shown here is derived from an EMBL/GenBank/DDBJ whole genome shotgun (WGS) entry which is preliminary data.</text>
</comment>
<evidence type="ECO:0000313" key="2">
    <source>
        <dbReference type="EMBL" id="HJA83679.1"/>
    </source>
</evidence>
<proteinExistence type="predicted"/>
<sequence length="153" mass="17473">MRCLQFNKVWPVFFLAFLLAGMGLSLSASAQDLRRYTFSVDLPRGGHLSGICLIRMEGDRGAMSVVNEFGVKAFDAVCPGAKGRVKLTYVMAPLDKWYIRRVLARDLSVLFRPDRRLPRRRTLECREDGTLVLANRRHKITYRLKPLKDDAAE</sequence>
<reference evidence="2" key="1">
    <citation type="journal article" date="2021" name="PeerJ">
        <title>Extensive microbial diversity within the chicken gut microbiome revealed by metagenomics and culture.</title>
        <authorList>
            <person name="Gilroy R."/>
            <person name="Ravi A."/>
            <person name="Getino M."/>
            <person name="Pursley I."/>
            <person name="Horton D.L."/>
            <person name="Alikhan N.F."/>
            <person name="Baker D."/>
            <person name="Gharbi K."/>
            <person name="Hall N."/>
            <person name="Watson M."/>
            <person name="Adriaenssens E.M."/>
            <person name="Foster-Nyarko E."/>
            <person name="Jarju S."/>
            <person name="Secka A."/>
            <person name="Antonio M."/>
            <person name="Oren A."/>
            <person name="Chaudhuri R.R."/>
            <person name="La Ragione R."/>
            <person name="Hildebrand F."/>
            <person name="Pallen M.J."/>
        </authorList>
    </citation>
    <scope>NUCLEOTIDE SEQUENCE</scope>
    <source>
        <strain evidence="2">ChiHecec1B25-7008</strain>
    </source>
</reference>
<dbReference type="Proteomes" id="UP000823860">
    <property type="component" value="Unassembled WGS sequence"/>
</dbReference>
<accession>A0A9D2HQW8</accession>
<dbReference type="EMBL" id="DWZE01000080">
    <property type="protein sequence ID" value="HJA83679.1"/>
    <property type="molecule type" value="Genomic_DNA"/>
</dbReference>
<evidence type="ECO:0000256" key="1">
    <source>
        <dbReference type="SAM" id="SignalP"/>
    </source>
</evidence>
<feature type="signal peptide" evidence="1">
    <location>
        <begin position="1"/>
        <end position="30"/>
    </location>
</feature>